<dbReference type="Gene3D" id="3.40.50.720">
    <property type="entry name" value="NAD(P)-binding Rossmann-like Domain"/>
    <property type="match status" value="1"/>
</dbReference>
<dbReference type="KEGG" id="uli:ETAA1_52750"/>
<protein>
    <submittedName>
        <fullName evidence="2">CDP-paratose 2-epimerase</fullName>
        <ecNumber evidence="2">5.1.3.10</ecNumber>
    </submittedName>
</protein>
<keyword evidence="3" id="KW-1185">Reference proteome</keyword>
<dbReference type="Pfam" id="PF01370">
    <property type="entry name" value="Epimerase"/>
    <property type="match status" value="1"/>
</dbReference>
<evidence type="ECO:0000313" key="3">
    <source>
        <dbReference type="Proteomes" id="UP000319576"/>
    </source>
</evidence>
<dbReference type="SUPFAM" id="SSF51735">
    <property type="entry name" value="NAD(P)-binding Rossmann-fold domains"/>
    <property type="match status" value="1"/>
</dbReference>
<feature type="domain" description="NAD-dependent epimerase/dehydratase" evidence="1">
    <location>
        <begin position="5"/>
        <end position="236"/>
    </location>
</feature>
<evidence type="ECO:0000313" key="2">
    <source>
        <dbReference type="EMBL" id="QDU23281.1"/>
    </source>
</evidence>
<evidence type="ECO:0000259" key="1">
    <source>
        <dbReference type="Pfam" id="PF01370"/>
    </source>
</evidence>
<dbReference type="PANTHER" id="PTHR43245:SF23">
    <property type="entry name" value="NAD(P)-BINDING DOMAIN-CONTAINING PROTEIN"/>
    <property type="match status" value="1"/>
</dbReference>
<dbReference type="InterPro" id="IPR050177">
    <property type="entry name" value="Lipid_A_modif_metabolic_enz"/>
</dbReference>
<accession>A0A517Y0K6</accession>
<organism evidence="2 3">
    <name type="scientific">Urbifossiella limnaea</name>
    <dbReference type="NCBI Taxonomy" id="2528023"/>
    <lineage>
        <taxon>Bacteria</taxon>
        <taxon>Pseudomonadati</taxon>
        <taxon>Planctomycetota</taxon>
        <taxon>Planctomycetia</taxon>
        <taxon>Gemmatales</taxon>
        <taxon>Gemmataceae</taxon>
        <taxon>Urbifossiella</taxon>
    </lineage>
</organism>
<sequence>MADRVLVTGGLGYLGSILCEHLLAAGYRVTALDNLMYGLGQQGLFHLCANPDFEFVKGDVRDEPTMKAALKTADAVVHLAAIVGASACDKDPALTTGVNLDAVKLLNRLRSPSQAVIFPNTNSGYGATTGASYCTEETPLEPISLYGRTKVEAERELLGSPNAVAFRLATVFGMSPRMRLDLLVNHFVHAAVTDGYLVLFEKDFKRNFVHVRDVADAFLFALRNVPKLAGGVYNLGLDSANLSKEELARAVQRQVPNFYLHFAPIGQDPDKRNYIVSSAKLAAAGFEARRSLDDGIRELLKGYRMEGRGLFRNAA</sequence>
<dbReference type="InterPro" id="IPR036291">
    <property type="entry name" value="NAD(P)-bd_dom_sf"/>
</dbReference>
<name>A0A517Y0K6_9BACT</name>
<dbReference type="AlphaFoldDB" id="A0A517Y0K6"/>
<reference evidence="2 3" key="1">
    <citation type="submission" date="2019-02" db="EMBL/GenBank/DDBJ databases">
        <title>Deep-cultivation of Planctomycetes and their phenomic and genomic characterization uncovers novel biology.</title>
        <authorList>
            <person name="Wiegand S."/>
            <person name="Jogler M."/>
            <person name="Boedeker C."/>
            <person name="Pinto D."/>
            <person name="Vollmers J."/>
            <person name="Rivas-Marin E."/>
            <person name="Kohn T."/>
            <person name="Peeters S.H."/>
            <person name="Heuer A."/>
            <person name="Rast P."/>
            <person name="Oberbeckmann S."/>
            <person name="Bunk B."/>
            <person name="Jeske O."/>
            <person name="Meyerdierks A."/>
            <person name="Storesund J.E."/>
            <person name="Kallscheuer N."/>
            <person name="Luecker S."/>
            <person name="Lage O.M."/>
            <person name="Pohl T."/>
            <person name="Merkel B.J."/>
            <person name="Hornburger P."/>
            <person name="Mueller R.-W."/>
            <person name="Bruemmer F."/>
            <person name="Labrenz M."/>
            <person name="Spormann A.M."/>
            <person name="Op den Camp H."/>
            <person name="Overmann J."/>
            <person name="Amann R."/>
            <person name="Jetten M.S.M."/>
            <person name="Mascher T."/>
            <person name="Medema M.H."/>
            <person name="Devos D.P."/>
            <person name="Kaster A.-K."/>
            <person name="Ovreas L."/>
            <person name="Rohde M."/>
            <person name="Galperin M.Y."/>
            <person name="Jogler C."/>
        </authorList>
    </citation>
    <scope>NUCLEOTIDE SEQUENCE [LARGE SCALE GENOMIC DNA]</scope>
    <source>
        <strain evidence="2 3">ETA_A1</strain>
    </source>
</reference>
<proteinExistence type="predicted"/>
<dbReference type="EC" id="5.1.3.10" evidence="2"/>
<dbReference type="RefSeq" id="WP_145243424.1">
    <property type="nucleotide sequence ID" value="NZ_CP036273.1"/>
</dbReference>
<dbReference type="GO" id="GO:0047732">
    <property type="term" value="F:CDP-abequose epimerase activity"/>
    <property type="evidence" value="ECO:0007669"/>
    <property type="project" value="UniProtKB-EC"/>
</dbReference>
<dbReference type="InterPro" id="IPR001509">
    <property type="entry name" value="Epimerase_deHydtase"/>
</dbReference>
<dbReference type="PANTHER" id="PTHR43245">
    <property type="entry name" value="BIFUNCTIONAL POLYMYXIN RESISTANCE PROTEIN ARNA"/>
    <property type="match status" value="1"/>
</dbReference>
<keyword evidence="2" id="KW-0413">Isomerase</keyword>
<dbReference type="EMBL" id="CP036273">
    <property type="protein sequence ID" value="QDU23281.1"/>
    <property type="molecule type" value="Genomic_DNA"/>
</dbReference>
<dbReference type="CDD" id="cd08946">
    <property type="entry name" value="SDR_e"/>
    <property type="match status" value="1"/>
</dbReference>
<gene>
    <name evidence="2" type="primary">rfbE_2</name>
    <name evidence="2" type="ORF">ETAA1_52750</name>
</gene>
<dbReference type="OrthoDB" id="258549at2"/>
<dbReference type="Proteomes" id="UP000319576">
    <property type="component" value="Chromosome"/>
</dbReference>